<dbReference type="GO" id="GO:0002100">
    <property type="term" value="P:tRNA wobble adenosine to inosine editing"/>
    <property type="evidence" value="ECO:0007669"/>
    <property type="project" value="UniProtKB-UniRule"/>
</dbReference>
<reference evidence="10 11" key="1">
    <citation type="submission" date="2015-01" db="EMBL/GenBank/DDBJ databases">
        <title>Ahrensia donghaiensis sp. nov., a novel dimethylsulphoniopropionate-cleavage bacterium isolated from seawater and emended descriptions of the genus Ahrensia and Ahrensia kielensis.</title>
        <authorList>
            <person name="Liu J."/>
        </authorList>
    </citation>
    <scope>NUCLEOTIDE SEQUENCE [LARGE SCALE GENOMIC DNA]</scope>
    <source>
        <strain evidence="10 11">LZD062</strain>
    </source>
</reference>
<proteinExistence type="inferred from homology"/>
<dbReference type="PANTHER" id="PTHR11079:SF202">
    <property type="entry name" value="TRNA-SPECIFIC ADENOSINE DEAMINASE"/>
    <property type="match status" value="1"/>
</dbReference>
<keyword evidence="3 8" id="KW-0819">tRNA processing</keyword>
<dbReference type="GO" id="GO:0008270">
    <property type="term" value="F:zinc ion binding"/>
    <property type="evidence" value="ECO:0007669"/>
    <property type="project" value="UniProtKB-UniRule"/>
</dbReference>
<dbReference type="PROSITE" id="PS00903">
    <property type="entry name" value="CYT_DCMP_DEAMINASES_1"/>
    <property type="match status" value="1"/>
</dbReference>
<comment type="function">
    <text evidence="8">Catalyzes the deamination of adenosine to inosine at the wobble position 34 of tRNA(Arg2).</text>
</comment>
<organism evidence="10 11">
    <name type="scientific">Ahrensia marina</name>
    <dbReference type="NCBI Taxonomy" id="1514904"/>
    <lineage>
        <taxon>Bacteria</taxon>
        <taxon>Pseudomonadati</taxon>
        <taxon>Pseudomonadota</taxon>
        <taxon>Alphaproteobacteria</taxon>
        <taxon>Hyphomicrobiales</taxon>
        <taxon>Ahrensiaceae</taxon>
        <taxon>Ahrensia</taxon>
    </lineage>
</organism>
<dbReference type="RefSeq" id="WP_053997674.1">
    <property type="nucleotide sequence ID" value="NZ_JXMU01000002.1"/>
</dbReference>
<dbReference type="InterPro" id="IPR016193">
    <property type="entry name" value="Cytidine_deaminase-like"/>
</dbReference>
<dbReference type="InterPro" id="IPR028883">
    <property type="entry name" value="tRNA_aden_deaminase"/>
</dbReference>
<dbReference type="AlphaFoldDB" id="A0A0M9GPV4"/>
<comment type="caution">
    <text evidence="10">The sequence shown here is derived from an EMBL/GenBank/DDBJ whole genome shotgun (WGS) entry which is preliminary data.</text>
</comment>
<evidence type="ECO:0000256" key="6">
    <source>
        <dbReference type="ARBA" id="ARBA00022833"/>
    </source>
</evidence>
<dbReference type="InterPro" id="IPR016192">
    <property type="entry name" value="APOBEC/CMP_deaminase_Zn-bd"/>
</dbReference>
<dbReference type="GO" id="GO:0052717">
    <property type="term" value="F:tRNA-specific adenosine-34 deaminase activity"/>
    <property type="evidence" value="ECO:0007669"/>
    <property type="project" value="UniProtKB-UniRule"/>
</dbReference>
<comment type="catalytic activity">
    <reaction evidence="7 8">
        <text>adenosine(34) in tRNA + H2O + H(+) = inosine(34) in tRNA + NH4(+)</text>
        <dbReference type="Rhea" id="RHEA:43168"/>
        <dbReference type="Rhea" id="RHEA-COMP:10373"/>
        <dbReference type="Rhea" id="RHEA-COMP:10374"/>
        <dbReference type="ChEBI" id="CHEBI:15377"/>
        <dbReference type="ChEBI" id="CHEBI:15378"/>
        <dbReference type="ChEBI" id="CHEBI:28938"/>
        <dbReference type="ChEBI" id="CHEBI:74411"/>
        <dbReference type="ChEBI" id="CHEBI:82852"/>
        <dbReference type="EC" id="3.5.4.33"/>
    </reaction>
</comment>
<dbReference type="OrthoDB" id="9802676at2"/>
<dbReference type="PANTHER" id="PTHR11079">
    <property type="entry name" value="CYTOSINE DEAMINASE FAMILY MEMBER"/>
    <property type="match status" value="1"/>
</dbReference>
<gene>
    <name evidence="8" type="primary">tadA</name>
    <name evidence="10" type="ORF">SU32_02095</name>
</gene>
<protein>
    <recommendedName>
        <fullName evidence="8">tRNA-specific adenosine deaminase</fullName>
        <ecNumber evidence="8">3.5.4.33</ecNumber>
    </recommendedName>
</protein>
<dbReference type="PATRIC" id="fig|1514904.3.peg.1620"/>
<dbReference type="PROSITE" id="PS51747">
    <property type="entry name" value="CYT_DCMP_DEAMINASES_2"/>
    <property type="match status" value="1"/>
</dbReference>
<keyword evidence="5 8" id="KW-0378">Hydrolase</keyword>
<evidence type="ECO:0000256" key="3">
    <source>
        <dbReference type="ARBA" id="ARBA00022694"/>
    </source>
</evidence>
<evidence type="ECO:0000313" key="11">
    <source>
        <dbReference type="Proteomes" id="UP000038011"/>
    </source>
</evidence>
<keyword evidence="6 8" id="KW-0862">Zinc</keyword>
<sequence length="152" mass="16437">MTAATPKENFMDIALAEAELAGSMGEVPVGAVIVLNGEVIAHCGNRTRTDHDPTAHAETLAIRLAAQKLGRERLEGCDMYVTLEPCSMCAGAISHARIRRLYFGARDEKGGAVISGTRFFASETCHHSPEVYDGISGDASARLLKEFFLNRR</sequence>
<dbReference type="InterPro" id="IPR002125">
    <property type="entry name" value="CMP_dCMP_dom"/>
</dbReference>
<dbReference type="SUPFAM" id="SSF53927">
    <property type="entry name" value="Cytidine deaminase-like"/>
    <property type="match status" value="1"/>
</dbReference>
<dbReference type="STRING" id="1514904.SU32_02095"/>
<accession>A0A0M9GPV4</accession>
<dbReference type="Proteomes" id="UP000038011">
    <property type="component" value="Unassembled WGS sequence"/>
</dbReference>
<evidence type="ECO:0000259" key="9">
    <source>
        <dbReference type="PROSITE" id="PS51747"/>
    </source>
</evidence>
<feature type="binding site" evidence="8">
    <location>
        <position position="56"/>
    </location>
    <ligand>
        <name>Zn(2+)</name>
        <dbReference type="ChEBI" id="CHEBI:29105"/>
        <note>catalytic</note>
    </ligand>
</feature>
<evidence type="ECO:0000313" key="10">
    <source>
        <dbReference type="EMBL" id="KPB02566.1"/>
    </source>
</evidence>
<dbReference type="Pfam" id="PF00383">
    <property type="entry name" value="dCMP_cyt_deam_1"/>
    <property type="match status" value="1"/>
</dbReference>
<comment type="similarity">
    <text evidence="1">Belongs to the cytidine and deoxycytidylate deaminase family. ADAT2 subfamily.</text>
</comment>
<evidence type="ECO:0000256" key="5">
    <source>
        <dbReference type="ARBA" id="ARBA00022801"/>
    </source>
</evidence>
<feature type="domain" description="CMP/dCMP-type deaminase" evidence="9">
    <location>
        <begin position="5"/>
        <end position="114"/>
    </location>
</feature>
<evidence type="ECO:0000256" key="1">
    <source>
        <dbReference type="ARBA" id="ARBA00010669"/>
    </source>
</evidence>
<feature type="active site" description="Proton donor" evidence="8">
    <location>
        <position position="58"/>
    </location>
</feature>
<dbReference type="HAMAP" id="MF_00972">
    <property type="entry name" value="tRNA_aden_deaminase"/>
    <property type="match status" value="1"/>
</dbReference>
<evidence type="ECO:0000256" key="7">
    <source>
        <dbReference type="ARBA" id="ARBA00048045"/>
    </source>
</evidence>
<evidence type="ECO:0000256" key="2">
    <source>
        <dbReference type="ARBA" id="ARBA00011738"/>
    </source>
</evidence>
<name>A0A0M9GPV4_9HYPH</name>
<comment type="cofactor">
    <cofactor evidence="8">
        <name>Zn(2+)</name>
        <dbReference type="ChEBI" id="CHEBI:29105"/>
    </cofactor>
    <text evidence="8">Binds 1 zinc ion per subunit.</text>
</comment>
<feature type="binding site" evidence="8">
    <location>
        <position position="86"/>
    </location>
    <ligand>
        <name>Zn(2+)</name>
        <dbReference type="ChEBI" id="CHEBI:29105"/>
        <note>catalytic</note>
    </ligand>
</feature>
<comment type="subunit">
    <text evidence="2 8">Homodimer.</text>
</comment>
<evidence type="ECO:0000256" key="4">
    <source>
        <dbReference type="ARBA" id="ARBA00022723"/>
    </source>
</evidence>
<dbReference type="EC" id="3.5.4.33" evidence="8"/>
<dbReference type="CDD" id="cd01285">
    <property type="entry name" value="nucleoside_deaminase"/>
    <property type="match status" value="1"/>
</dbReference>
<dbReference type="EMBL" id="JXMU01000002">
    <property type="protein sequence ID" value="KPB02566.1"/>
    <property type="molecule type" value="Genomic_DNA"/>
</dbReference>
<evidence type="ECO:0000256" key="8">
    <source>
        <dbReference type="HAMAP-Rule" id="MF_00972"/>
    </source>
</evidence>
<keyword evidence="11" id="KW-1185">Reference proteome</keyword>
<keyword evidence="4 8" id="KW-0479">Metal-binding</keyword>
<dbReference type="Gene3D" id="3.40.140.10">
    <property type="entry name" value="Cytidine Deaminase, domain 2"/>
    <property type="match status" value="1"/>
</dbReference>
<feature type="binding site" evidence="8">
    <location>
        <position position="89"/>
    </location>
    <ligand>
        <name>Zn(2+)</name>
        <dbReference type="ChEBI" id="CHEBI:29105"/>
        <note>catalytic</note>
    </ligand>
</feature>